<evidence type="ECO:0000259" key="1">
    <source>
        <dbReference type="PROSITE" id="PS50943"/>
    </source>
</evidence>
<dbReference type="RefSeq" id="WP_033764391.1">
    <property type="nucleotide sequence ID" value="NZ_JNVA01000074.1"/>
</dbReference>
<proteinExistence type="predicted"/>
<dbReference type="EMBL" id="OW970319">
    <property type="protein sequence ID" value="CAH6385283.1"/>
    <property type="molecule type" value="Genomic_DNA"/>
</dbReference>
<dbReference type="PROSITE" id="PS50943">
    <property type="entry name" value="HTH_CROC1"/>
    <property type="match status" value="1"/>
</dbReference>
<evidence type="ECO:0000313" key="3">
    <source>
        <dbReference type="Proteomes" id="UP001158961"/>
    </source>
</evidence>
<dbReference type="AlphaFoldDB" id="A0AAN2K8X4"/>
<sequence>MDVQGKGGILGRNVTSAPLTVADNVRELRKAAGLTQEEAAESFGYSLRVWQTKEISGTLPAPLRQKEYEYLLLLAGRHPYLTLTPRK</sequence>
<organism evidence="2 3">
    <name type="scientific">Enterobacter agglomerans</name>
    <name type="common">Erwinia herbicola</name>
    <name type="synonym">Pantoea agglomerans</name>
    <dbReference type="NCBI Taxonomy" id="549"/>
    <lineage>
        <taxon>Bacteria</taxon>
        <taxon>Pseudomonadati</taxon>
        <taxon>Pseudomonadota</taxon>
        <taxon>Gammaproteobacteria</taxon>
        <taxon>Enterobacterales</taxon>
        <taxon>Erwiniaceae</taxon>
        <taxon>Pantoea</taxon>
        <taxon>Pantoea agglomerans group</taxon>
    </lineage>
</organism>
<dbReference type="Gene3D" id="1.10.260.40">
    <property type="entry name" value="lambda repressor-like DNA-binding domains"/>
    <property type="match status" value="1"/>
</dbReference>
<gene>
    <name evidence="2" type="ORF">DAPPPG734_25695</name>
</gene>
<dbReference type="Proteomes" id="UP001158961">
    <property type="component" value="Plasmid P4"/>
</dbReference>
<evidence type="ECO:0000313" key="2">
    <source>
        <dbReference type="EMBL" id="CAH6385283.1"/>
    </source>
</evidence>
<keyword evidence="2" id="KW-0614">Plasmid</keyword>
<dbReference type="InterPro" id="IPR010982">
    <property type="entry name" value="Lambda_DNA-bd_dom_sf"/>
</dbReference>
<dbReference type="GO" id="GO:0003677">
    <property type="term" value="F:DNA binding"/>
    <property type="evidence" value="ECO:0007669"/>
    <property type="project" value="InterPro"/>
</dbReference>
<name>A0AAN2K8X4_ENTAG</name>
<geneLocation type="plasmid" evidence="2 3">
    <name>P4</name>
</geneLocation>
<accession>A0AAN2K8X4</accession>
<dbReference type="CDD" id="cd00093">
    <property type="entry name" value="HTH_XRE"/>
    <property type="match status" value="1"/>
</dbReference>
<reference evidence="2" key="1">
    <citation type="submission" date="2022-05" db="EMBL/GenBank/DDBJ databases">
        <authorList>
            <person name="Pothier F. J."/>
        </authorList>
    </citation>
    <scope>NUCLEOTIDE SEQUENCE</scope>
    <source>
        <strain evidence="2">DAPP-PG734</strain>
        <plasmid evidence="2">P4</plasmid>
    </source>
</reference>
<feature type="domain" description="HTH cro/C1-type" evidence="1">
    <location>
        <begin position="25"/>
        <end position="46"/>
    </location>
</feature>
<protein>
    <submittedName>
        <fullName evidence="2">Transcriptional repressor</fullName>
    </submittedName>
</protein>
<dbReference type="SUPFAM" id="SSF47413">
    <property type="entry name" value="lambda repressor-like DNA-binding domains"/>
    <property type="match status" value="1"/>
</dbReference>
<dbReference type="InterPro" id="IPR001387">
    <property type="entry name" value="Cro/C1-type_HTH"/>
</dbReference>